<evidence type="ECO:0000313" key="2">
    <source>
        <dbReference type="RefSeq" id="XP_075088540.1"/>
    </source>
</evidence>
<gene>
    <name evidence="2" type="primary">LOC142170509</name>
</gene>
<organism evidence="1 2">
    <name type="scientific">Nicotiana tabacum</name>
    <name type="common">Common tobacco</name>
    <dbReference type="NCBI Taxonomy" id="4097"/>
    <lineage>
        <taxon>Eukaryota</taxon>
        <taxon>Viridiplantae</taxon>
        <taxon>Streptophyta</taxon>
        <taxon>Embryophyta</taxon>
        <taxon>Tracheophyta</taxon>
        <taxon>Spermatophyta</taxon>
        <taxon>Magnoliopsida</taxon>
        <taxon>eudicotyledons</taxon>
        <taxon>Gunneridae</taxon>
        <taxon>Pentapetalae</taxon>
        <taxon>asterids</taxon>
        <taxon>lamiids</taxon>
        <taxon>Solanales</taxon>
        <taxon>Solanaceae</taxon>
        <taxon>Nicotianoideae</taxon>
        <taxon>Nicotianeae</taxon>
        <taxon>Nicotiana</taxon>
    </lineage>
</organism>
<sequence>MAIVDDTLPESLSHNHPLFLHSTYDSGAILIALQLTGSDNYSVWSRAMRIAILGRNKIGFIEGTYKKEDYGTNLADLWERCNAIVLSWIMNCVSSDLLSGIVYSSNACAVWKDMKERFDKVNGPRILQLHRAIATASQGTSLIATYFSKMRELWAEFDCLAPAPGCDCPKSNHDDGYISALNKANFMLMERESQRSMANVVVPAENAEMTTLLTTKGFNNQKPRKNYNVLCDYCKMKGQSREGCYKLIGYPDDFKFKKKFGGNTAHNAMTMDFRPQAAGGRGQDAFKVPPISHFTIEQYSQILKLLNKENVPEVSANMAGPLQWEGEGDWDTVLAAVYVINKLSSSALAGKSPYEMFHQKKPNIEHIRTIGCLCFAKRMNIHDKFEARATAVVLMGYSGVTKGYILKSARDKRVLIWMTDYVTVAALDQSDKPYSLCNSVSYDGLKSSYQHYLTAFSAITEPQTFHEASKDKRWIEAMKAEIQAL</sequence>
<dbReference type="RefSeq" id="XP_075088540.1">
    <property type="nucleotide sequence ID" value="XM_075232439.1"/>
</dbReference>
<proteinExistence type="predicted"/>
<keyword evidence="1" id="KW-1185">Reference proteome</keyword>
<name>A0AC58SU91_TOBAC</name>
<dbReference type="Proteomes" id="UP000790787">
    <property type="component" value="Chromosome 16"/>
</dbReference>
<protein>
    <submittedName>
        <fullName evidence="2">Uncharacterized protein LOC142170509</fullName>
    </submittedName>
</protein>
<reference evidence="2" key="2">
    <citation type="submission" date="2025-08" db="UniProtKB">
        <authorList>
            <consortium name="RefSeq"/>
        </authorList>
    </citation>
    <scope>IDENTIFICATION</scope>
    <source>
        <tissue evidence="2">Leaf</tissue>
    </source>
</reference>
<evidence type="ECO:0000313" key="1">
    <source>
        <dbReference type="Proteomes" id="UP000790787"/>
    </source>
</evidence>
<accession>A0AC58SU91</accession>
<reference evidence="1" key="1">
    <citation type="journal article" date="2014" name="Nat. Commun.">
        <title>The tobacco genome sequence and its comparison with those of tomato and potato.</title>
        <authorList>
            <person name="Sierro N."/>
            <person name="Battey J.N."/>
            <person name="Ouadi S."/>
            <person name="Bakaher N."/>
            <person name="Bovet L."/>
            <person name="Willig A."/>
            <person name="Goepfert S."/>
            <person name="Peitsch M.C."/>
            <person name="Ivanov N.V."/>
        </authorList>
    </citation>
    <scope>NUCLEOTIDE SEQUENCE [LARGE SCALE GENOMIC DNA]</scope>
</reference>